<proteinExistence type="predicted"/>
<dbReference type="InterPro" id="IPR036513">
    <property type="entry name" value="STAS_dom_sf"/>
</dbReference>
<dbReference type="InterPro" id="IPR001902">
    <property type="entry name" value="SLC26A/SulP_fam"/>
</dbReference>
<dbReference type="AlphaFoldDB" id="A0A369WQC0"/>
<dbReference type="GO" id="GO:0016020">
    <property type="term" value="C:membrane"/>
    <property type="evidence" value="ECO:0007669"/>
    <property type="project" value="UniProtKB-SubCell"/>
</dbReference>
<keyword evidence="3 5" id="KW-1133">Transmembrane helix</keyword>
<feature type="transmembrane region" description="Helical" evidence="5">
    <location>
        <begin position="16"/>
        <end position="35"/>
    </location>
</feature>
<name>A0A369WQC0_9GAMM</name>
<evidence type="ECO:0000256" key="5">
    <source>
        <dbReference type="SAM" id="Phobius"/>
    </source>
</evidence>
<reference evidence="7 8" key="1">
    <citation type="submission" date="2018-07" db="EMBL/GenBank/DDBJ databases">
        <title>Motiliproteus coralliicola sp. nov., a bacterium isolated from Coral.</title>
        <authorList>
            <person name="Wang G."/>
        </authorList>
    </citation>
    <scope>NUCLEOTIDE SEQUENCE [LARGE SCALE GENOMIC DNA]</scope>
    <source>
        <strain evidence="7 8">C34</strain>
    </source>
</reference>
<dbReference type="InterPro" id="IPR002645">
    <property type="entry name" value="STAS_dom"/>
</dbReference>
<evidence type="ECO:0000256" key="1">
    <source>
        <dbReference type="ARBA" id="ARBA00004141"/>
    </source>
</evidence>
<feature type="transmembrane region" description="Helical" evidence="5">
    <location>
        <begin position="42"/>
        <end position="63"/>
    </location>
</feature>
<feature type="transmembrane region" description="Helical" evidence="5">
    <location>
        <begin position="201"/>
        <end position="223"/>
    </location>
</feature>
<dbReference type="GO" id="GO:0055085">
    <property type="term" value="P:transmembrane transport"/>
    <property type="evidence" value="ECO:0007669"/>
    <property type="project" value="InterPro"/>
</dbReference>
<dbReference type="Pfam" id="PF00916">
    <property type="entry name" value="Sulfate_transp"/>
    <property type="match status" value="1"/>
</dbReference>
<dbReference type="InterPro" id="IPR011547">
    <property type="entry name" value="SLC26A/SulP_dom"/>
</dbReference>
<protein>
    <submittedName>
        <fullName evidence="7">SulP family inorganic anion transporter</fullName>
    </submittedName>
</protein>
<dbReference type="Pfam" id="PF01740">
    <property type="entry name" value="STAS"/>
    <property type="match status" value="1"/>
</dbReference>
<dbReference type="EMBL" id="QQOH01000001">
    <property type="protein sequence ID" value="RDE24288.1"/>
    <property type="molecule type" value="Genomic_DNA"/>
</dbReference>
<keyword evidence="2 5" id="KW-0812">Transmembrane</keyword>
<feature type="transmembrane region" description="Helical" evidence="5">
    <location>
        <begin position="316"/>
        <end position="333"/>
    </location>
</feature>
<dbReference type="OrthoDB" id="9769739at2"/>
<feature type="transmembrane region" description="Helical" evidence="5">
    <location>
        <begin position="339"/>
        <end position="358"/>
    </location>
</feature>
<dbReference type="SUPFAM" id="SSF52091">
    <property type="entry name" value="SpoIIaa-like"/>
    <property type="match status" value="1"/>
</dbReference>
<evidence type="ECO:0000313" key="7">
    <source>
        <dbReference type="EMBL" id="RDE24288.1"/>
    </source>
</evidence>
<gene>
    <name evidence="7" type="ORF">DV711_01475</name>
</gene>
<feature type="domain" description="STAS" evidence="6">
    <location>
        <begin position="439"/>
        <end position="539"/>
    </location>
</feature>
<sequence>MAWFHGLHFNNLRGDLFGGITAAVVALPLALAFGVSSGAGAIAGLYGAIFVGLFAALFGGTSAQVSGPTGPMTVVMATVYTQLIAADPQAGPAMAFTVVMLSGLFQILFGLMRLGRYVTLVPFPVISGFMTGIGLIIILLQLGPLLGFAAGADVLLAFKALPTQLATLDPASLSLGVMALVILFFWPSTLALWLPAPLAALILGTLMALWGFADSDLAVIGAIPTGMPGWHLPSFSAEHLQLMLTSALMLAALGAIDSLLTSLVADNMLKTQHRSNRELIGQGLGNLVSGLFGGLPGAGATMRTVVNVRAGGRTPLSGAVHALLLLAVVLGAGPLAEKIPLAVLAGILIKVGLDIIDWNFLRRAYLAPPFVLFLMVLVLLLTVFVDLIVAVGTGVFLANLYTVKRLSDLQLGELRLVQADDAGLDQIERRMLQHCGDRLAIYRINGPISFGAAKGIHARLRSDQGHEALVLDLHGVSYIDVSTALTLEEIILEIKAGQRLIYLVGMKPDVEQVLKRMRVLQHLRTDQVCEDREQALGRACRVLAVDVAVGGDPASDSDGMAIAAAETTAARFKERPPS</sequence>
<feature type="transmembrane region" description="Helical" evidence="5">
    <location>
        <begin position="171"/>
        <end position="194"/>
    </location>
</feature>
<comment type="subcellular location">
    <subcellularLocation>
        <location evidence="1">Membrane</location>
        <topology evidence="1">Multi-pass membrane protein</topology>
    </subcellularLocation>
</comment>
<accession>A0A369WQC0</accession>
<evidence type="ECO:0000256" key="2">
    <source>
        <dbReference type="ARBA" id="ARBA00022692"/>
    </source>
</evidence>
<dbReference type="PANTHER" id="PTHR11814">
    <property type="entry name" value="SULFATE TRANSPORTER"/>
    <property type="match status" value="1"/>
</dbReference>
<keyword evidence="8" id="KW-1185">Reference proteome</keyword>
<keyword evidence="4 5" id="KW-0472">Membrane</keyword>
<evidence type="ECO:0000256" key="4">
    <source>
        <dbReference type="ARBA" id="ARBA00023136"/>
    </source>
</evidence>
<dbReference type="PROSITE" id="PS50801">
    <property type="entry name" value="STAS"/>
    <property type="match status" value="1"/>
</dbReference>
<feature type="transmembrane region" description="Helical" evidence="5">
    <location>
        <begin position="123"/>
        <end position="151"/>
    </location>
</feature>
<dbReference type="CDD" id="cd07042">
    <property type="entry name" value="STAS_SulP_like_sulfate_transporter"/>
    <property type="match status" value="1"/>
</dbReference>
<feature type="transmembrane region" description="Helical" evidence="5">
    <location>
        <begin position="243"/>
        <end position="265"/>
    </location>
</feature>
<dbReference type="RefSeq" id="WP_114693872.1">
    <property type="nucleotide sequence ID" value="NZ_QQOH01000001.1"/>
</dbReference>
<dbReference type="Gene3D" id="3.30.750.24">
    <property type="entry name" value="STAS domain"/>
    <property type="match status" value="1"/>
</dbReference>
<feature type="transmembrane region" description="Helical" evidence="5">
    <location>
        <begin position="93"/>
        <end position="111"/>
    </location>
</feature>
<dbReference type="Proteomes" id="UP000253769">
    <property type="component" value="Unassembled WGS sequence"/>
</dbReference>
<evidence type="ECO:0000313" key="8">
    <source>
        <dbReference type="Proteomes" id="UP000253769"/>
    </source>
</evidence>
<comment type="caution">
    <text evidence="7">The sequence shown here is derived from an EMBL/GenBank/DDBJ whole genome shotgun (WGS) entry which is preliminary data.</text>
</comment>
<feature type="transmembrane region" description="Helical" evidence="5">
    <location>
        <begin position="370"/>
        <end position="397"/>
    </location>
</feature>
<evidence type="ECO:0000259" key="6">
    <source>
        <dbReference type="PROSITE" id="PS50801"/>
    </source>
</evidence>
<evidence type="ECO:0000256" key="3">
    <source>
        <dbReference type="ARBA" id="ARBA00022989"/>
    </source>
</evidence>
<organism evidence="7 8">
    <name type="scientific">Motiliproteus coralliicola</name>
    <dbReference type="NCBI Taxonomy" id="2283196"/>
    <lineage>
        <taxon>Bacteria</taxon>
        <taxon>Pseudomonadati</taxon>
        <taxon>Pseudomonadota</taxon>
        <taxon>Gammaproteobacteria</taxon>
        <taxon>Oceanospirillales</taxon>
        <taxon>Oceanospirillaceae</taxon>
        <taxon>Motiliproteus</taxon>
    </lineage>
</organism>